<keyword evidence="4" id="KW-0788">Thiol protease</keyword>
<keyword evidence="3" id="KW-0378">Hydrolase</keyword>
<comment type="similarity">
    <text evidence="1">Belongs to the peptidase C40 family.</text>
</comment>
<keyword evidence="7" id="KW-1185">Reference proteome</keyword>
<dbReference type="MEROPS" id="C40.006"/>
<sequence length="213" mass="22854">MHRHLIHALPMYGPGLMRRYAGLAAFGLCVLLAGCANTRPAANRAALDSQDAAWAASSSDPIGSLVARKLSRERQQAIGDPLINEALDQLGVRYRYGGSSPDTGFDCSGLVAYSAQRALGLKLPRNSSAMALMGTAIDKQHLQPGDLVFFNTLGRRYSHVGIYLGDNRFVHSPSAGGVVRIEKMTLTYWAKRYNGARRLEGGLLAAAPGEAAR</sequence>
<evidence type="ECO:0000259" key="5">
    <source>
        <dbReference type="PROSITE" id="PS51935"/>
    </source>
</evidence>
<organism evidence="6 7">
    <name type="scientific">Bordetella petrii (strain ATCC BAA-461 / DSM 12804 / CCUG 43448 / CIP 107267 / Se-1111R)</name>
    <dbReference type="NCBI Taxonomy" id="340100"/>
    <lineage>
        <taxon>Bacteria</taxon>
        <taxon>Pseudomonadati</taxon>
        <taxon>Pseudomonadota</taxon>
        <taxon>Betaproteobacteria</taxon>
        <taxon>Burkholderiales</taxon>
        <taxon>Alcaligenaceae</taxon>
        <taxon>Bordetella</taxon>
    </lineage>
</organism>
<dbReference type="AlphaFoldDB" id="A9IIL1"/>
<feature type="domain" description="NlpC/P60" evidence="5">
    <location>
        <begin position="76"/>
        <end position="200"/>
    </location>
</feature>
<dbReference type="Pfam" id="PF00877">
    <property type="entry name" value="NLPC_P60"/>
    <property type="match status" value="1"/>
</dbReference>
<dbReference type="EMBL" id="AM902716">
    <property type="protein sequence ID" value="CAP42117.1"/>
    <property type="molecule type" value="Genomic_DNA"/>
</dbReference>
<dbReference type="STRING" id="94624.Bpet1778"/>
<dbReference type="GO" id="GO:0006508">
    <property type="term" value="P:proteolysis"/>
    <property type="evidence" value="ECO:0007669"/>
    <property type="project" value="UniProtKB-KW"/>
</dbReference>
<dbReference type="PROSITE" id="PS51935">
    <property type="entry name" value="NLPC_P60"/>
    <property type="match status" value="1"/>
</dbReference>
<dbReference type="InterPro" id="IPR051202">
    <property type="entry name" value="Peptidase_C40"/>
</dbReference>
<evidence type="ECO:0000256" key="2">
    <source>
        <dbReference type="ARBA" id="ARBA00022670"/>
    </source>
</evidence>
<dbReference type="eggNOG" id="COG0791">
    <property type="taxonomic scope" value="Bacteria"/>
</dbReference>
<dbReference type="Proteomes" id="UP000001225">
    <property type="component" value="Chromosome"/>
</dbReference>
<protein>
    <submittedName>
        <fullName evidence="6">Lipoprotein</fullName>
    </submittedName>
</protein>
<accession>A9IIL1</accession>
<evidence type="ECO:0000256" key="4">
    <source>
        <dbReference type="ARBA" id="ARBA00022807"/>
    </source>
</evidence>
<evidence type="ECO:0000313" key="7">
    <source>
        <dbReference type="Proteomes" id="UP000001225"/>
    </source>
</evidence>
<dbReference type="InterPro" id="IPR000064">
    <property type="entry name" value="NLP_P60_dom"/>
</dbReference>
<keyword evidence="2" id="KW-0645">Protease</keyword>
<dbReference type="PANTHER" id="PTHR47053:SF1">
    <property type="entry name" value="MUREIN DD-ENDOPEPTIDASE MEPH-RELATED"/>
    <property type="match status" value="1"/>
</dbReference>
<dbReference type="KEGG" id="bpt:Bpet1778"/>
<dbReference type="GO" id="GO:0008234">
    <property type="term" value="F:cysteine-type peptidase activity"/>
    <property type="evidence" value="ECO:0007669"/>
    <property type="project" value="UniProtKB-KW"/>
</dbReference>
<dbReference type="PANTHER" id="PTHR47053">
    <property type="entry name" value="MUREIN DD-ENDOPEPTIDASE MEPH-RELATED"/>
    <property type="match status" value="1"/>
</dbReference>
<dbReference type="InterPro" id="IPR038765">
    <property type="entry name" value="Papain-like_cys_pep_sf"/>
</dbReference>
<evidence type="ECO:0000256" key="1">
    <source>
        <dbReference type="ARBA" id="ARBA00007074"/>
    </source>
</evidence>
<gene>
    <name evidence="6" type="primary">nlpC</name>
    <name evidence="6" type="ordered locus">Bpet1778</name>
</gene>
<reference evidence="6 7" key="1">
    <citation type="journal article" date="2008" name="BMC Genomics">
        <title>The missing link: Bordetella petrii is endowed with both the metabolic versatility of environmental bacteria and virulence traits of pathogenic Bordetellae.</title>
        <authorList>
            <person name="Gross R."/>
            <person name="Guzman C.A."/>
            <person name="Sebaihia M."/>
            <person name="Martins Dos Santos V.A."/>
            <person name="Pieper D.H."/>
            <person name="Koebnik R."/>
            <person name="Lechner M."/>
            <person name="Bartels D."/>
            <person name="Buhrmester J."/>
            <person name="Choudhuri J.V."/>
            <person name="Ebensen T."/>
            <person name="Gaigalat L."/>
            <person name="Herrmann S."/>
            <person name="Khachane A.N."/>
            <person name="Larisch C."/>
            <person name="Link S."/>
            <person name="Linke B."/>
            <person name="Meyer F."/>
            <person name="Mormann S."/>
            <person name="Nakunst D."/>
            <person name="Rueckert C."/>
            <person name="Schneiker-Bekel S."/>
            <person name="Schulze K."/>
            <person name="Vorhoelter F.J."/>
            <person name="Yevsa T."/>
            <person name="Engle J.T."/>
            <person name="Goldman W.E."/>
            <person name="Puehler A."/>
            <person name="Goebel U.B."/>
            <person name="Goesmann A."/>
            <person name="Bloecker H."/>
            <person name="Kaiser O."/>
            <person name="Martinez-Arias R."/>
        </authorList>
    </citation>
    <scope>NUCLEOTIDE SEQUENCE [LARGE SCALE GENOMIC DNA]</scope>
    <source>
        <strain evidence="7">ATCC BAA-461 / DSM 12804 / CCUG 43448 / CIP 107267 / Se-1111R</strain>
    </source>
</reference>
<dbReference type="PROSITE" id="PS51257">
    <property type="entry name" value="PROKAR_LIPOPROTEIN"/>
    <property type="match status" value="1"/>
</dbReference>
<evidence type="ECO:0000256" key="3">
    <source>
        <dbReference type="ARBA" id="ARBA00022801"/>
    </source>
</evidence>
<proteinExistence type="inferred from homology"/>
<keyword evidence="6" id="KW-0449">Lipoprotein</keyword>
<dbReference type="Gene3D" id="3.90.1720.10">
    <property type="entry name" value="endopeptidase domain like (from Nostoc punctiforme)"/>
    <property type="match status" value="1"/>
</dbReference>
<evidence type="ECO:0000313" key="6">
    <source>
        <dbReference type="EMBL" id="CAP42117.1"/>
    </source>
</evidence>
<name>A9IIL1_BORPD</name>
<dbReference type="SUPFAM" id="SSF54001">
    <property type="entry name" value="Cysteine proteinases"/>
    <property type="match status" value="1"/>
</dbReference>